<accession>A0A7H0GKA4</accession>
<dbReference type="KEGG" id="daer:H9K75_00130"/>
<name>A0A7H0GKA4_9BURK</name>
<sequence>MRSSLIELSAIALPFAQPLNRLAHWVTQRAGNDDSVSQPGEVDISRLKLLVRPRLGKVRKLSTAASNCDRLGPLPQQAALQLASNNLVGRTALAGAKPASARRPRCASS</sequence>
<dbReference type="EMBL" id="CP060783">
    <property type="protein sequence ID" value="QNP48720.1"/>
    <property type="molecule type" value="Genomic_DNA"/>
</dbReference>
<protein>
    <submittedName>
        <fullName evidence="1">Uncharacterized protein</fullName>
    </submittedName>
</protein>
<organism evidence="1 2">
    <name type="scientific">Diaphorobacter aerolatus</name>
    <dbReference type="NCBI Taxonomy" id="1288495"/>
    <lineage>
        <taxon>Bacteria</taxon>
        <taxon>Pseudomonadati</taxon>
        <taxon>Pseudomonadota</taxon>
        <taxon>Betaproteobacteria</taxon>
        <taxon>Burkholderiales</taxon>
        <taxon>Comamonadaceae</taxon>
        <taxon>Diaphorobacter</taxon>
    </lineage>
</organism>
<dbReference type="Proteomes" id="UP000516028">
    <property type="component" value="Chromosome"/>
</dbReference>
<evidence type="ECO:0000313" key="2">
    <source>
        <dbReference type="Proteomes" id="UP000516028"/>
    </source>
</evidence>
<dbReference type="RefSeq" id="WP_187724315.1">
    <property type="nucleotide sequence ID" value="NZ_CP060783.1"/>
</dbReference>
<reference evidence="1 2" key="1">
    <citation type="submission" date="2020-08" db="EMBL/GenBank/DDBJ databases">
        <title>Genome sequence of Diaphorobacter aerolatus KACC 16536T.</title>
        <authorList>
            <person name="Hyun D.-W."/>
            <person name="Bae J.-W."/>
        </authorList>
    </citation>
    <scope>NUCLEOTIDE SEQUENCE [LARGE SCALE GENOMIC DNA]</scope>
    <source>
        <strain evidence="1 2">KACC 16536</strain>
    </source>
</reference>
<dbReference type="AlphaFoldDB" id="A0A7H0GKA4"/>
<evidence type="ECO:0000313" key="1">
    <source>
        <dbReference type="EMBL" id="QNP48720.1"/>
    </source>
</evidence>
<keyword evidence="2" id="KW-1185">Reference proteome</keyword>
<gene>
    <name evidence="1" type="ORF">H9K75_00130</name>
</gene>
<proteinExistence type="predicted"/>